<dbReference type="Proteomes" id="UP000681967">
    <property type="component" value="Unassembled WGS sequence"/>
</dbReference>
<feature type="non-terminal residue" evidence="3">
    <location>
        <position position="1"/>
    </location>
</feature>
<gene>
    <name evidence="3" type="ORF">BYL167_LOCUS57881</name>
    <name evidence="4" type="ORF">GIL414_LOCUS65192</name>
</gene>
<dbReference type="SUPFAM" id="SSF46966">
    <property type="entry name" value="Spectrin repeat"/>
    <property type="match status" value="1"/>
</dbReference>
<dbReference type="InterPro" id="IPR030268">
    <property type="entry name" value="SYNE4"/>
</dbReference>
<evidence type="ECO:0000256" key="1">
    <source>
        <dbReference type="SAM" id="Coils"/>
    </source>
</evidence>
<feature type="compositionally biased region" description="Low complexity" evidence="2">
    <location>
        <begin position="201"/>
        <end position="215"/>
    </location>
</feature>
<feature type="region of interest" description="Disordered" evidence="2">
    <location>
        <begin position="184"/>
        <end position="215"/>
    </location>
</feature>
<reference evidence="3" key="1">
    <citation type="submission" date="2021-02" db="EMBL/GenBank/DDBJ databases">
        <authorList>
            <person name="Nowell W R."/>
        </authorList>
    </citation>
    <scope>NUCLEOTIDE SEQUENCE</scope>
</reference>
<dbReference type="Gene3D" id="1.20.58.60">
    <property type="match status" value="1"/>
</dbReference>
<accession>A0A8S3EEZ4</accession>
<evidence type="ECO:0000256" key="2">
    <source>
        <dbReference type="SAM" id="MobiDB-lite"/>
    </source>
</evidence>
<feature type="coiled-coil region" evidence="1">
    <location>
        <begin position="148"/>
        <end position="175"/>
    </location>
</feature>
<proteinExistence type="predicted"/>
<evidence type="ECO:0000313" key="5">
    <source>
        <dbReference type="Proteomes" id="UP000681967"/>
    </source>
</evidence>
<evidence type="ECO:0000313" key="3">
    <source>
        <dbReference type="EMBL" id="CAF5049392.1"/>
    </source>
</evidence>
<evidence type="ECO:0000313" key="4">
    <source>
        <dbReference type="EMBL" id="CAF5152932.1"/>
    </source>
</evidence>
<dbReference type="AlphaFoldDB" id="A0A8S3EEZ4"/>
<sequence>NFKRILDDDEKEIQEITDNYSGIIRSHSTADVNGEVRGKIKEVNTRWDVLRGTVNETMKNLKYMLSVHGDFQLTQDSLALWLTDLDVLLTNLEHLSEAPSNEKIRQLDDMDREIQEKQTKIEYVRTCANYLLSKTVDARDLTINMNELTKFCQQLRELTKRINKLKQKLINSNDCHIDSIPSARSSPLHESFFSTPPPQKRIASPSPSRSRSPSRYLRSRDRYFRSYDQIEWGDQYQRAQELLADFEDILLQVNGDFLAKEETFRSETPIGVHIEDLPAEFAYTRILTTTRRKIEALREIIKQIQQELGPFLVDNLTNDTVVVDIMEKWNHLQTLAHEKDEHLKENRITWKQFKR</sequence>
<protein>
    <submittedName>
        <fullName evidence="3">Uncharacterized protein</fullName>
    </submittedName>
</protein>
<comment type="caution">
    <text evidence="3">The sequence shown here is derived from an EMBL/GenBank/DDBJ whole genome shotgun (WGS) entry which is preliminary data.</text>
</comment>
<dbReference type="EMBL" id="CAJOBJ010289895">
    <property type="protein sequence ID" value="CAF5152932.1"/>
    <property type="molecule type" value="Genomic_DNA"/>
</dbReference>
<dbReference type="Proteomes" id="UP000681720">
    <property type="component" value="Unassembled WGS sequence"/>
</dbReference>
<keyword evidence="1" id="KW-0175">Coiled coil</keyword>
<organism evidence="3 5">
    <name type="scientific">Rotaria magnacalcarata</name>
    <dbReference type="NCBI Taxonomy" id="392030"/>
    <lineage>
        <taxon>Eukaryota</taxon>
        <taxon>Metazoa</taxon>
        <taxon>Spiralia</taxon>
        <taxon>Gnathifera</taxon>
        <taxon>Rotifera</taxon>
        <taxon>Eurotatoria</taxon>
        <taxon>Bdelloidea</taxon>
        <taxon>Philodinida</taxon>
        <taxon>Philodinidae</taxon>
        <taxon>Rotaria</taxon>
    </lineage>
</organism>
<feature type="non-terminal residue" evidence="3">
    <location>
        <position position="355"/>
    </location>
</feature>
<dbReference type="GO" id="GO:0034993">
    <property type="term" value="C:meiotic nuclear membrane microtubule tethering complex"/>
    <property type="evidence" value="ECO:0007669"/>
    <property type="project" value="InterPro"/>
</dbReference>
<name>A0A8S3EEZ4_9BILA</name>
<dbReference type="PANTHER" id="PTHR21640">
    <property type="match status" value="1"/>
</dbReference>
<dbReference type="PANTHER" id="PTHR21640:SF1">
    <property type="entry name" value="NESPRIN-4"/>
    <property type="match status" value="1"/>
</dbReference>
<dbReference type="EMBL" id="CAJOBH010225710">
    <property type="protein sequence ID" value="CAF5049392.1"/>
    <property type="molecule type" value="Genomic_DNA"/>
</dbReference>